<dbReference type="InterPro" id="IPR017900">
    <property type="entry name" value="4Fe4S_Fe_S_CS"/>
</dbReference>
<reference evidence="9" key="1">
    <citation type="journal article" date="2015" name="Nature">
        <title>Complex archaea that bridge the gap between prokaryotes and eukaryotes.</title>
        <authorList>
            <person name="Spang A."/>
            <person name="Saw J.H."/>
            <person name="Jorgensen S.L."/>
            <person name="Zaremba-Niedzwiedzka K."/>
            <person name="Martijn J."/>
            <person name="Lind A.E."/>
            <person name="van Eijk R."/>
            <person name="Schleper C."/>
            <person name="Guy L."/>
            <person name="Ettema T.J."/>
        </authorList>
    </citation>
    <scope>NUCLEOTIDE SEQUENCE</scope>
</reference>
<evidence type="ECO:0000256" key="6">
    <source>
        <dbReference type="ARBA" id="ARBA00023004"/>
    </source>
</evidence>
<dbReference type="PANTHER" id="PTHR43255:SF1">
    <property type="entry name" value="IRON-SULFUR-BINDING OXIDOREDUCTASE FADF-RELATED"/>
    <property type="match status" value="1"/>
</dbReference>
<organism evidence="9">
    <name type="scientific">marine sediment metagenome</name>
    <dbReference type="NCBI Taxonomy" id="412755"/>
    <lineage>
        <taxon>unclassified sequences</taxon>
        <taxon>metagenomes</taxon>
        <taxon>ecological metagenomes</taxon>
    </lineage>
</organism>
<sequence length="189" mass="21209">MEHIKSDKIVEFTDDLADLLRDAGYLEIGSCISCGTCTGSCPSGRRTALNTRTLIRKAQLGLDEVLSDKELWFCSTCYTCLERCPRSVPVTDVIIYLRNLAVQRGFIQEPHRALCKMFYNTGHGVPINDEKWNKLREYYKISSIPPTTHKYPKAETEVQILLKSTGFDKLVGVGDFEKKPDAANVDKGG</sequence>
<dbReference type="Pfam" id="PF13183">
    <property type="entry name" value="Fer4_8"/>
    <property type="match status" value="1"/>
</dbReference>
<dbReference type="EMBL" id="LAZR01007793">
    <property type="protein sequence ID" value="KKM82905.1"/>
    <property type="molecule type" value="Genomic_DNA"/>
</dbReference>
<dbReference type="GO" id="GO:0051539">
    <property type="term" value="F:4 iron, 4 sulfur cluster binding"/>
    <property type="evidence" value="ECO:0007669"/>
    <property type="project" value="UniProtKB-KW"/>
</dbReference>
<evidence type="ECO:0000313" key="9">
    <source>
        <dbReference type="EMBL" id="KKM82905.1"/>
    </source>
</evidence>
<comment type="caution">
    <text evidence="9">The sequence shown here is derived from an EMBL/GenBank/DDBJ whole genome shotgun (WGS) entry which is preliminary data.</text>
</comment>
<dbReference type="PROSITE" id="PS00198">
    <property type="entry name" value="4FE4S_FER_1"/>
    <property type="match status" value="2"/>
</dbReference>
<dbReference type="InterPro" id="IPR017680">
    <property type="entry name" value="CoB/CoM_hetero-S_Rdtase_csu"/>
</dbReference>
<dbReference type="GO" id="GO:0005886">
    <property type="term" value="C:plasma membrane"/>
    <property type="evidence" value="ECO:0007669"/>
    <property type="project" value="TreeGrafter"/>
</dbReference>
<dbReference type="UniPathway" id="UPA00647">
    <property type="reaction ID" value="UER00700"/>
</dbReference>
<feature type="domain" description="4Fe-4S ferredoxin-type" evidence="8">
    <location>
        <begin position="22"/>
        <end position="51"/>
    </location>
</feature>
<keyword evidence="4" id="KW-0484">Methanogenesis</keyword>
<evidence type="ECO:0000256" key="2">
    <source>
        <dbReference type="ARBA" id="ARBA00022485"/>
    </source>
</evidence>
<accession>A0A0F9N261</accession>
<dbReference type="InterPro" id="IPR017896">
    <property type="entry name" value="4Fe4S_Fe-S-bd"/>
</dbReference>
<dbReference type="GO" id="GO:0051912">
    <property type="term" value="F:CoB--CoM heterodisulfide reductase activity"/>
    <property type="evidence" value="ECO:0007669"/>
    <property type="project" value="InterPro"/>
</dbReference>
<keyword evidence="6" id="KW-0408">Iron</keyword>
<keyword evidence="7" id="KW-0411">Iron-sulfur</keyword>
<dbReference type="GO" id="GO:0046872">
    <property type="term" value="F:metal ion binding"/>
    <property type="evidence" value="ECO:0007669"/>
    <property type="project" value="UniProtKB-KW"/>
</dbReference>
<keyword evidence="2" id="KW-0004">4Fe-4S</keyword>
<keyword evidence="5" id="KW-0560">Oxidoreductase</keyword>
<dbReference type="AlphaFoldDB" id="A0A0F9N261"/>
<evidence type="ECO:0000256" key="4">
    <source>
        <dbReference type="ARBA" id="ARBA00022994"/>
    </source>
</evidence>
<protein>
    <recommendedName>
        <fullName evidence="8">4Fe-4S ferredoxin-type domain-containing protein</fullName>
    </recommendedName>
</protein>
<dbReference type="Gene3D" id="1.10.1060.10">
    <property type="entry name" value="Alpha-helical ferredoxin"/>
    <property type="match status" value="1"/>
</dbReference>
<evidence type="ECO:0000256" key="3">
    <source>
        <dbReference type="ARBA" id="ARBA00022723"/>
    </source>
</evidence>
<evidence type="ECO:0000256" key="7">
    <source>
        <dbReference type="ARBA" id="ARBA00023014"/>
    </source>
</evidence>
<dbReference type="InterPro" id="IPR009051">
    <property type="entry name" value="Helical_ferredxn"/>
</dbReference>
<dbReference type="PANTHER" id="PTHR43255">
    <property type="entry name" value="IRON-SULFUR-BINDING OXIDOREDUCTASE FADF-RELATED-RELATED"/>
    <property type="match status" value="1"/>
</dbReference>
<comment type="pathway">
    <text evidence="1">Cofactor metabolism; coenzyme M-coenzyme B heterodisulfide reduction; coenzyme B and coenzyme M from coenzyme M-coenzyme B heterodisulfide: step 1/1.</text>
</comment>
<dbReference type="PROSITE" id="PS51379">
    <property type="entry name" value="4FE4S_FER_2"/>
    <property type="match status" value="1"/>
</dbReference>
<dbReference type="InterPro" id="IPR051460">
    <property type="entry name" value="HdrC_iron-sulfur_subunit"/>
</dbReference>
<dbReference type="GO" id="GO:0015948">
    <property type="term" value="P:methanogenesis"/>
    <property type="evidence" value="ECO:0007669"/>
    <property type="project" value="UniProtKB-KW"/>
</dbReference>
<gene>
    <name evidence="9" type="ORF">LCGC14_1314780</name>
</gene>
<evidence type="ECO:0000256" key="1">
    <source>
        <dbReference type="ARBA" id="ARBA00004808"/>
    </source>
</evidence>
<dbReference type="SUPFAM" id="SSF46548">
    <property type="entry name" value="alpha-helical ferredoxin"/>
    <property type="match status" value="1"/>
</dbReference>
<keyword evidence="3" id="KW-0479">Metal-binding</keyword>
<evidence type="ECO:0000259" key="8">
    <source>
        <dbReference type="PROSITE" id="PS51379"/>
    </source>
</evidence>
<proteinExistence type="predicted"/>
<evidence type="ECO:0000256" key="5">
    <source>
        <dbReference type="ARBA" id="ARBA00023002"/>
    </source>
</evidence>
<dbReference type="NCBIfam" id="TIGR03290">
    <property type="entry name" value="CoB_CoM_SS_C"/>
    <property type="match status" value="1"/>
</dbReference>
<name>A0A0F9N261_9ZZZZ</name>